<accession>S4P9C7</accession>
<reference evidence="1" key="1">
    <citation type="journal article" date="2013" name="BMC Genomics">
        <title>Unscrambling butterfly oogenesis.</title>
        <authorList>
            <person name="Carter J.M."/>
            <person name="Baker S.C."/>
            <person name="Pink R."/>
            <person name="Carter D.R."/>
            <person name="Collins A."/>
            <person name="Tomlin J."/>
            <person name="Gibbs M."/>
            <person name="Breuker C.J."/>
        </authorList>
    </citation>
    <scope>NUCLEOTIDE SEQUENCE</scope>
    <source>
        <tissue evidence="1">Ovary</tissue>
    </source>
</reference>
<name>S4P9C7_9NEOP</name>
<evidence type="ECO:0000313" key="1">
    <source>
        <dbReference type="EMBL" id="JAA83440.1"/>
    </source>
</evidence>
<dbReference type="AlphaFoldDB" id="S4P9C7"/>
<proteinExistence type="predicted"/>
<protein>
    <submittedName>
        <fullName evidence="1">Uncharacterized protein</fullName>
    </submittedName>
</protein>
<dbReference type="EMBL" id="GAIX01009120">
    <property type="protein sequence ID" value="JAA83440.1"/>
    <property type="molecule type" value="Transcribed_RNA"/>
</dbReference>
<organism evidence="1">
    <name type="scientific">Pararge aegeria</name>
    <name type="common">speckled wood butterfly</name>
    <dbReference type="NCBI Taxonomy" id="116150"/>
    <lineage>
        <taxon>Eukaryota</taxon>
        <taxon>Metazoa</taxon>
        <taxon>Ecdysozoa</taxon>
        <taxon>Arthropoda</taxon>
        <taxon>Hexapoda</taxon>
        <taxon>Insecta</taxon>
        <taxon>Pterygota</taxon>
        <taxon>Neoptera</taxon>
        <taxon>Endopterygota</taxon>
        <taxon>Lepidoptera</taxon>
        <taxon>Glossata</taxon>
        <taxon>Ditrysia</taxon>
        <taxon>Papilionoidea</taxon>
        <taxon>Nymphalidae</taxon>
        <taxon>Satyrinae</taxon>
        <taxon>Satyrini</taxon>
        <taxon>Parargina</taxon>
        <taxon>Pararge</taxon>
    </lineage>
</organism>
<reference evidence="1" key="2">
    <citation type="submission" date="2013-05" db="EMBL/GenBank/DDBJ databases">
        <authorList>
            <person name="Carter J.-M."/>
            <person name="Baker S.C."/>
            <person name="Pink R."/>
            <person name="Carter D.R.F."/>
            <person name="Collins A."/>
            <person name="Tomlin J."/>
            <person name="Gibbs M."/>
            <person name="Breuker C.J."/>
        </authorList>
    </citation>
    <scope>NUCLEOTIDE SEQUENCE</scope>
    <source>
        <tissue evidence="1">Ovary</tissue>
    </source>
</reference>
<sequence length="77" mass="8961">MGAHLSWSWRPSTANNILSWARQIIILLQYNYFDRLIALPALTKGCYFVFYSLRTTWVLIDVNLQLDPMPPSANRAF</sequence>